<gene>
    <name evidence="3" type="ORF">DSM106044_01223</name>
</gene>
<comment type="caution">
    <text evidence="3">The sequence shown here is derived from an EMBL/GenBank/DDBJ whole genome shotgun (WGS) entry which is preliminary data.</text>
</comment>
<evidence type="ECO:0000313" key="4">
    <source>
        <dbReference type="Proteomes" id="UP000306509"/>
    </source>
</evidence>
<feature type="region of interest" description="Disordered" evidence="1">
    <location>
        <begin position="67"/>
        <end position="178"/>
    </location>
</feature>
<name>A0A4U8QBH6_9FIRM</name>
<dbReference type="Pfam" id="PF14478">
    <property type="entry name" value="DUF4430"/>
    <property type="match status" value="1"/>
</dbReference>
<dbReference type="EMBL" id="QGQD01000025">
    <property type="protein sequence ID" value="TLD01854.1"/>
    <property type="molecule type" value="Genomic_DNA"/>
</dbReference>
<dbReference type="Gene3D" id="2.60.40.10">
    <property type="entry name" value="Immunoglobulins"/>
    <property type="match status" value="1"/>
</dbReference>
<keyword evidence="4" id="KW-1185">Reference proteome</keyword>
<dbReference type="InterPro" id="IPR013783">
    <property type="entry name" value="Ig-like_fold"/>
</dbReference>
<proteinExistence type="predicted"/>
<feature type="compositionally biased region" description="Gly residues" evidence="1">
    <location>
        <begin position="140"/>
        <end position="158"/>
    </location>
</feature>
<evidence type="ECO:0000259" key="2">
    <source>
        <dbReference type="Pfam" id="PF14478"/>
    </source>
</evidence>
<evidence type="ECO:0000313" key="3">
    <source>
        <dbReference type="EMBL" id="TLD01854.1"/>
    </source>
</evidence>
<organism evidence="3 4">
    <name type="scientific">Robinsoniella peoriensis</name>
    <dbReference type="NCBI Taxonomy" id="180332"/>
    <lineage>
        <taxon>Bacteria</taxon>
        <taxon>Bacillati</taxon>
        <taxon>Bacillota</taxon>
        <taxon>Clostridia</taxon>
        <taxon>Lachnospirales</taxon>
        <taxon>Lachnospiraceae</taxon>
        <taxon>Robinsoniella</taxon>
    </lineage>
</organism>
<feature type="compositionally biased region" description="Basic and acidic residues" evidence="1">
    <location>
        <begin position="159"/>
        <end position="171"/>
    </location>
</feature>
<feature type="region of interest" description="Disordered" evidence="1">
    <location>
        <begin position="702"/>
        <end position="730"/>
    </location>
</feature>
<evidence type="ECO:0000256" key="1">
    <source>
        <dbReference type="SAM" id="MobiDB-lite"/>
    </source>
</evidence>
<dbReference type="AlphaFoldDB" id="A0A4U8QBH6"/>
<feature type="compositionally biased region" description="Basic and acidic residues" evidence="1">
    <location>
        <begin position="97"/>
        <end position="109"/>
    </location>
</feature>
<dbReference type="RefSeq" id="WP_138002031.1">
    <property type="nucleotide sequence ID" value="NZ_QGQD01000025.1"/>
</dbReference>
<protein>
    <submittedName>
        <fullName evidence="3">Cadherin-like beta sandwich domain protein</fullName>
    </submittedName>
</protein>
<accession>A0A4U8QBH6</accession>
<feature type="domain" description="Transcobalamin-like C-terminal" evidence="2">
    <location>
        <begin position="660"/>
        <end position="692"/>
    </location>
</feature>
<reference evidence="3 4" key="1">
    <citation type="journal article" date="2019" name="Anaerobe">
        <title>Detection of Robinsoniella peoriensis in multiple bone samples of a trauma patient.</title>
        <authorList>
            <person name="Schrottner P."/>
            <person name="Hartwich K."/>
            <person name="Bunk B."/>
            <person name="Schober I."/>
            <person name="Helbig S."/>
            <person name="Rudolph W.W."/>
            <person name="Gunzer F."/>
        </authorList>
    </citation>
    <scope>NUCLEOTIDE SEQUENCE [LARGE SCALE GENOMIC DNA]</scope>
    <source>
        <strain evidence="3 4">DSM 106044</strain>
    </source>
</reference>
<dbReference type="InterPro" id="IPR027954">
    <property type="entry name" value="Transcobalamin-like_C"/>
</dbReference>
<sequence length="730" mass="80213" precursor="true">MGKLWSYFKDCIKKHRSASTGVTTLLVIILFSVTFINALSSQASAVPSNPIQGLSKDSSLVKLTSPNEVVPTLPKGITAATTSSVNSEPDEDQNNSESKKKNSDNKTDNKQGQTADAGKPTDSNGTNGNGGSSGNNNSGGSNGQSGNGNGENNGNGPGDKGKENGNKELGPKGEQQNEYFKTTIIDGETVTRSSYSFAITQINKELNIRNVSVKVNSGEDFEFTGNVVLLPGENKIKVSVTYRDKEKKIFTVSKTYTVYLELVKIQLHCNINNGDTVTKSSYRFTAYAEAAGKEIPVSVSLNGKSVNSESSEYEVKLQEGKNQFVVSTVSGESREEKKYTITYNKPISDWSISTNLWDFVVVDVPEITFYAHGLRGSQEVGMLVLCEGNEIPADENGNYTVSFEVDRTYTFDLYAVDGNERSERTPINVTYTFAVDEDGEEIDPFKPTIITDLFEIQQNEVEVPGKFSFYISCKDYKGNYITAENFKVFVNGEEINYVQSNVDKTSYNVDLNPGSNTIEIYAYDINNNKTGFRRIIITSDPDLPSDGEKIVGTIHVSMEATTVGVANIFNETVDIKEGVNLAHIIDPILQNYNILADSSGSLDEGYYLERINTDYELFSKPAIPEDLKEKLLEWDNGTGVVFREKYLGNNSLGEFDFTIGSGWMYMVNGEYPNLGFAQYYPKDGDDIRIRFTLAYGKDIGGGDAMGGNNPPPDGNQNGTDTGSVVWDKEW</sequence>
<dbReference type="Proteomes" id="UP000306509">
    <property type="component" value="Unassembled WGS sequence"/>
</dbReference>